<evidence type="ECO:0000256" key="16">
    <source>
        <dbReference type="RuleBase" id="RU004516"/>
    </source>
</evidence>
<accession>A0A1V5MIA3</accession>
<dbReference type="InterPro" id="IPR018300">
    <property type="entry name" value="Aminotrans_IV_CS"/>
</dbReference>
<dbReference type="NCBIfam" id="NF006185">
    <property type="entry name" value="PRK08320.1"/>
    <property type="match status" value="1"/>
</dbReference>
<evidence type="ECO:0000256" key="8">
    <source>
        <dbReference type="ARBA" id="ARBA00022605"/>
    </source>
</evidence>
<comment type="function">
    <text evidence="2 17">Acts on leucine, isoleucine and valine.</text>
</comment>
<protein>
    <recommendedName>
        <fullName evidence="17">Branched-chain-amino-acid aminotransferase</fullName>
        <shortName evidence="17">BCAT</shortName>
        <ecNumber evidence="17">2.6.1.42</ecNumber>
    </recommendedName>
</protein>
<dbReference type="InterPro" id="IPR005785">
    <property type="entry name" value="B_amino_transI"/>
</dbReference>
<evidence type="ECO:0000256" key="9">
    <source>
        <dbReference type="ARBA" id="ARBA00022679"/>
    </source>
</evidence>
<evidence type="ECO:0000256" key="14">
    <source>
        <dbReference type="ARBA" id="ARBA00049229"/>
    </source>
</evidence>
<dbReference type="AlphaFoldDB" id="A0A1V5MIA3"/>
<comment type="caution">
    <text evidence="18">The sequence shown here is derived from an EMBL/GenBank/DDBJ whole genome shotgun (WGS) entry which is preliminary data.</text>
</comment>
<keyword evidence="11 17" id="KW-0100">Branched-chain amino acid biosynthesis</keyword>
<dbReference type="UniPathway" id="UPA00048">
    <property type="reaction ID" value="UER00073"/>
</dbReference>
<gene>
    <name evidence="17 18" type="primary">ilvE</name>
    <name evidence="18" type="ORF">BWY73_00562</name>
</gene>
<dbReference type="GO" id="GO:0009097">
    <property type="term" value="P:isoleucine biosynthetic process"/>
    <property type="evidence" value="ECO:0007669"/>
    <property type="project" value="UniProtKB-UniPathway"/>
</dbReference>
<dbReference type="GO" id="GO:0052654">
    <property type="term" value="F:L-leucine-2-oxoglutarate transaminase activity"/>
    <property type="evidence" value="ECO:0007669"/>
    <property type="project" value="RHEA"/>
</dbReference>
<dbReference type="PANTHER" id="PTHR42743">
    <property type="entry name" value="AMINO-ACID AMINOTRANSFERASE"/>
    <property type="match status" value="1"/>
</dbReference>
<evidence type="ECO:0000256" key="4">
    <source>
        <dbReference type="ARBA" id="ARBA00004931"/>
    </source>
</evidence>
<dbReference type="FunFam" id="3.20.10.10:FF:000002">
    <property type="entry name" value="D-alanine aminotransferase"/>
    <property type="match status" value="1"/>
</dbReference>
<dbReference type="GO" id="GO:0009099">
    <property type="term" value="P:L-valine biosynthetic process"/>
    <property type="evidence" value="ECO:0007669"/>
    <property type="project" value="UniProtKB-UniPathway"/>
</dbReference>
<dbReference type="Gene3D" id="3.20.10.10">
    <property type="entry name" value="D-amino Acid Aminotransferase, subunit A, domain 2"/>
    <property type="match status" value="1"/>
</dbReference>
<comment type="catalytic activity">
    <reaction evidence="14 17">
        <text>L-leucine + 2-oxoglutarate = 4-methyl-2-oxopentanoate + L-glutamate</text>
        <dbReference type="Rhea" id="RHEA:18321"/>
        <dbReference type="ChEBI" id="CHEBI:16810"/>
        <dbReference type="ChEBI" id="CHEBI:17865"/>
        <dbReference type="ChEBI" id="CHEBI:29985"/>
        <dbReference type="ChEBI" id="CHEBI:57427"/>
        <dbReference type="EC" id="2.6.1.42"/>
    </reaction>
</comment>
<dbReference type="InterPro" id="IPR036038">
    <property type="entry name" value="Aminotransferase-like"/>
</dbReference>
<dbReference type="InterPro" id="IPR001544">
    <property type="entry name" value="Aminotrans_IV"/>
</dbReference>
<dbReference type="CDD" id="cd01558">
    <property type="entry name" value="D-AAT_like"/>
    <property type="match status" value="1"/>
</dbReference>
<comment type="pathway">
    <text evidence="3 17">Amino-acid biosynthesis; L-isoleucine biosynthesis; L-isoleucine from 2-oxobutanoate: step 4/4.</text>
</comment>
<name>A0A1V5MIA3_UNCT6</name>
<evidence type="ECO:0000256" key="11">
    <source>
        <dbReference type="ARBA" id="ARBA00023304"/>
    </source>
</evidence>
<comment type="similarity">
    <text evidence="6 15">Belongs to the class-IV pyridoxal-phosphate-dependent aminotransferase family.</text>
</comment>
<comment type="catalytic activity">
    <reaction evidence="12 17">
        <text>L-valine + 2-oxoglutarate = 3-methyl-2-oxobutanoate + L-glutamate</text>
        <dbReference type="Rhea" id="RHEA:24813"/>
        <dbReference type="ChEBI" id="CHEBI:11851"/>
        <dbReference type="ChEBI" id="CHEBI:16810"/>
        <dbReference type="ChEBI" id="CHEBI:29985"/>
        <dbReference type="ChEBI" id="CHEBI:57762"/>
        <dbReference type="EC" id="2.6.1.42"/>
    </reaction>
</comment>
<evidence type="ECO:0000256" key="7">
    <source>
        <dbReference type="ARBA" id="ARBA00022576"/>
    </source>
</evidence>
<dbReference type="GO" id="GO:0052655">
    <property type="term" value="F:L-valine-2-oxoglutarate transaminase activity"/>
    <property type="evidence" value="ECO:0007669"/>
    <property type="project" value="RHEA"/>
</dbReference>
<comment type="cofactor">
    <cofactor evidence="1 16">
        <name>pyridoxal 5'-phosphate</name>
        <dbReference type="ChEBI" id="CHEBI:597326"/>
    </cofactor>
</comment>
<dbReference type="SUPFAM" id="SSF56752">
    <property type="entry name" value="D-aminoacid aminotransferase-like PLP-dependent enzymes"/>
    <property type="match status" value="1"/>
</dbReference>
<organism evidence="18">
    <name type="scientific">candidate division TA06 bacterium ADurb.Bin417</name>
    <dbReference type="NCBI Taxonomy" id="1852828"/>
    <lineage>
        <taxon>Bacteria</taxon>
        <taxon>Bacteria division TA06</taxon>
    </lineage>
</organism>
<evidence type="ECO:0000256" key="1">
    <source>
        <dbReference type="ARBA" id="ARBA00001933"/>
    </source>
</evidence>
<evidence type="ECO:0000256" key="17">
    <source>
        <dbReference type="RuleBase" id="RU364094"/>
    </source>
</evidence>
<dbReference type="InterPro" id="IPR043131">
    <property type="entry name" value="BCAT-like_N"/>
</dbReference>
<dbReference type="Proteomes" id="UP000485484">
    <property type="component" value="Unassembled WGS sequence"/>
</dbReference>
<sequence length="292" mass="32382">MGLLIYLDGKMLPESEAKVSVFDHGLLYGDGVFEGIRAYHGLVFKLDEHVRRLYRSAATILLKIPIPPEEMALRILETLRANNLRDAYIRVVVTRGKGDLGLDPNKCARATYFIIASRIQLYPPEFYEKGIEIITVPTRRNGVEALNPAIKSLNYLNNILAKIEGLNAGVHEALMLNQEGLVLECTGDNIFLVRGRDLVTPPIYLGVLDGITRQVVLGLADAAGLQPRETPFTRHELFNADEVFMTGTAAEIVAVSKIDGRVIGSGRPGPITQKLLDRFRELTRKEGTPIHE</sequence>
<dbReference type="GO" id="GO:0009098">
    <property type="term" value="P:L-leucine biosynthetic process"/>
    <property type="evidence" value="ECO:0007669"/>
    <property type="project" value="UniProtKB-UniPathway"/>
</dbReference>
<dbReference type="UniPathway" id="UPA00047">
    <property type="reaction ID" value="UER00058"/>
</dbReference>
<comment type="pathway">
    <text evidence="5 17">Amino-acid biosynthesis; L-leucine biosynthesis; L-leucine from 3-methyl-2-oxobutanoate: step 4/4.</text>
</comment>
<dbReference type="GO" id="GO:0052656">
    <property type="term" value="F:L-isoleucine-2-oxoglutarate transaminase activity"/>
    <property type="evidence" value="ECO:0007669"/>
    <property type="project" value="RHEA"/>
</dbReference>
<evidence type="ECO:0000313" key="18">
    <source>
        <dbReference type="EMBL" id="OPZ92939.1"/>
    </source>
</evidence>
<keyword evidence="10 16" id="KW-0663">Pyridoxal phosphate</keyword>
<comment type="catalytic activity">
    <reaction evidence="13 17">
        <text>L-isoleucine + 2-oxoglutarate = (S)-3-methyl-2-oxopentanoate + L-glutamate</text>
        <dbReference type="Rhea" id="RHEA:24801"/>
        <dbReference type="ChEBI" id="CHEBI:16810"/>
        <dbReference type="ChEBI" id="CHEBI:29985"/>
        <dbReference type="ChEBI" id="CHEBI:35146"/>
        <dbReference type="ChEBI" id="CHEBI:58045"/>
        <dbReference type="EC" id="2.6.1.42"/>
    </reaction>
</comment>
<evidence type="ECO:0000256" key="15">
    <source>
        <dbReference type="RuleBase" id="RU004106"/>
    </source>
</evidence>
<evidence type="ECO:0000256" key="2">
    <source>
        <dbReference type="ARBA" id="ARBA00003109"/>
    </source>
</evidence>
<dbReference type="FunFam" id="3.30.470.10:FF:000006">
    <property type="entry name" value="Branched-chain-amino-acid aminotransferase"/>
    <property type="match status" value="1"/>
</dbReference>
<dbReference type="EC" id="2.6.1.42" evidence="17"/>
<dbReference type="NCBIfam" id="TIGR01122">
    <property type="entry name" value="ilvE_I"/>
    <property type="match status" value="1"/>
</dbReference>
<evidence type="ECO:0000256" key="6">
    <source>
        <dbReference type="ARBA" id="ARBA00009320"/>
    </source>
</evidence>
<dbReference type="Gene3D" id="3.30.470.10">
    <property type="match status" value="1"/>
</dbReference>
<keyword evidence="7 17" id="KW-0032">Aminotransferase</keyword>
<evidence type="ECO:0000256" key="12">
    <source>
        <dbReference type="ARBA" id="ARBA00048212"/>
    </source>
</evidence>
<dbReference type="PROSITE" id="PS00770">
    <property type="entry name" value="AA_TRANSFER_CLASS_4"/>
    <property type="match status" value="1"/>
</dbReference>
<keyword evidence="9 17" id="KW-0808">Transferase</keyword>
<reference evidence="18" key="1">
    <citation type="submission" date="2017-02" db="EMBL/GenBank/DDBJ databases">
        <title>Delving into the versatile metabolic prowess of the omnipresent phylum Bacteroidetes.</title>
        <authorList>
            <person name="Nobu M.K."/>
            <person name="Mei R."/>
            <person name="Narihiro T."/>
            <person name="Kuroda K."/>
            <person name="Liu W.-T."/>
        </authorList>
    </citation>
    <scope>NUCLEOTIDE SEQUENCE</scope>
    <source>
        <strain evidence="18">ADurb.Bin417</strain>
    </source>
</reference>
<dbReference type="GO" id="GO:0005829">
    <property type="term" value="C:cytosol"/>
    <property type="evidence" value="ECO:0007669"/>
    <property type="project" value="TreeGrafter"/>
</dbReference>
<dbReference type="Pfam" id="PF01063">
    <property type="entry name" value="Aminotran_4"/>
    <property type="match status" value="1"/>
</dbReference>
<evidence type="ECO:0000256" key="10">
    <source>
        <dbReference type="ARBA" id="ARBA00022898"/>
    </source>
</evidence>
<evidence type="ECO:0000256" key="3">
    <source>
        <dbReference type="ARBA" id="ARBA00004824"/>
    </source>
</evidence>
<dbReference type="InterPro" id="IPR050571">
    <property type="entry name" value="Class-IV_PLP-Dep_Aminotrnsfr"/>
</dbReference>
<evidence type="ECO:0000256" key="13">
    <source>
        <dbReference type="ARBA" id="ARBA00048798"/>
    </source>
</evidence>
<dbReference type="InterPro" id="IPR043132">
    <property type="entry name" value="BCAT-like_C"/>
</dbReference>
<proteinExistence type="inferred from homology"/>
<dbReference type="UniPathway" id="UPA00049">
    <property type="reaction ID" value="UER00062"/>
</dbReference>
<keyword evidence="8 17" id="KW-0028">Amino-acid biosynthesis</keyword>
<comment type="pathway">
    <text evidence="4 17">Amino-acid biosynthesis; L-valine biosynthesis; L-valine from pyruvate: step 4/4.</text>
</comment>
<evidence type="ECO:0000256" key="5">
    <source>
        <dbReference type="ARBA" id="ARBA00005072"/>
    </source>
</evidence>
<dbReference type="PANTHER" id="PTHR42743:SF11">
    <property type="entry name" value="AMINODEOXYCHORISMATE LYASE"/>
    <property type="match status" value="1"/>
</dbReference>
<dbReference type="EMBL" id="MWAK01000056">
    <property type="protein sequence ID" value="OPZ92939.1"/>
    <property type="molecule type" value="Genomic_DNA"/>
</dbReference>